<dbReference type="AlphaFoldDB" id="A0A6H2A1L1"/>
<accession>A0A6H2A1L1</accession>
<organism evidence="1">
    <name type="scientific">viral metagenome</name>
    <dbReference type="NCBI Taxonomy" id="1070528"/>
    <lineage>
        <taxon>unclassified sequences</taxon>
        <taxon>metagenomes</taxon>
        <taxon>organismal metagenomes</taxon>
    </lineage>
</organism>
<gene>
    <name evidence="1" type="ORF">TM448A03793_0009</name>
</gene>
<name>A0A6H2A1L1_9ZZZZ</name>
<dbReference type="EMBL" id="MT144443">
    <property type="protein sequence ID" value="QJA53704.1"/>
    <property type="molecule type" value="Genomic_DNA"/>
</dbReference>
<evidence type="ECO:0000313" key="1">
    <source>
        <dbReference type="EMBL" id="QJA53704.1"/>
    </source>
</evidence>
<proteinExistence type="predicted"/>
<reference evidence="1" key="1">
    <citation type="submission" date="2020-03" db="EMBL/GenBank/DDBJ databases">
        <title>The deep terrestrial virosphere.</title>
        <authorList>
            <person name="Holmfeldt K."/>
            <person name="Nilsson E."/>
            <person name="Simone D."/>
            <person name="Lopez-Fernandez M."/>
            <person name="Wu X."/>
            <person name="de Brujin I."/>
            <person name="Lundin D."/>
            <person name="Andersson A."/>
            <person name="Bertilsson S."/>
            <person name="Dopson M."/>
        </authorList>
    </citation>
    <scope>NUCLEOTIDE SEQUENCE</scope>
    <source>
        <strain evidence="1">TM448A03793</strain>
    </source>
</reference>
<protein>
    <submittedName>
        <fullName evidence="1">Uncharacterized protein</fullName>
    </submittedName>
</protein>
<sequence>MDLLSGLMLGGSILSGLMGGSEAGGATPAQAMPPQAGPLTEEGKRFMALGLGGGEQNYPQIWQGFQNLLNTQPINVGLTNERGGQEFSMGVLPRQNMNALLQALLGYTQATQGPLGEAGALERARYGGGGMAQAQSGPTAAISPLLGYLTGQNMIGKSYTNNPGSMWGNASGGVGGGPGSQGFYPW</sequence>